<evidence type="ECO:0000313" key="3">
    <source>
        <dbReference type="EMBL" id="TDX48327.1"/>
    </source>
</evidence>
<evidence type="ECO:0000259" key="2">
    <source>
        <dbReference type="Pfam" id="PF21882"/>
    </source>
</evidence>
<dbReference type="AlphaFoldDB" id="A0A4R8H052"/>
<dbReference type="InterPro" id="IPR054075">
    <property type="entry name" value="Gp53-like_C"/>
</dbReference>
<dbReference type="Proteomes" id="UP000295832">
    <property type="component" value="Unassembled WGS sequence"/>
</dbReference>
<feature type="domain" description="Putative tail fiber protein gp53-like C-terminal" evidence="2">
    <location>
        <begin position="633"/>
        <end position="713"/>
    </location>
</feature>
<accession>A0A4R8H052</accession>
<dbReference type="RefSeq" id="WP_134118256.1">
    <property type="nucleotide sequence ID" value="NZ_SOEG01000030.1"/>
</dbReference>
<dbReference type="Pfam" id="PF21882">
    <property type="entry name" value="Gp53-like_C"/>
    <property type="match status" value="1"/>
</dbReference>
<evidence type="ECO:0000256" key="1">
    <source>
        <dbReference type="SAM" id="MobiDB-lite"/>
    </source>
</evidence>
<evidence type="ECO:0000313" key="4">
    <source>
        <dbReference type="Proteomes" id="UP000295832"/>
    </source>
</evidence>
<dbReference type="CDD" id="cd19958">
    <property type="entry name" value="pyocin_knob"/>
    <property type="match status" value="1"/>
</dbReference>
<comment type="caution">
    <text evidence="3">The sequence shown here is derived from an EMBL/GenBank/DDBJ whole genome shotgun (WGS) entry which is preliminary data.</text>
</comment>
<name>A0A4R8H052_9FIRM</name>
<feature type="compositionally biased region" description="Basic and acidic residues" evidence="1">
    <location>
        <begin position="25"/>
        <end position="37"/>
    </location>
</feature>
<feature type="region of interest" description="Disordered" evidence="1">
    <location>
        <begin position="1"/>
        <end position="37"/>
    </location>
</feature>
<proteinExistence type="predicted"/>
<protein>
    <recommendedName>
        <fullName evidence="2">Putative tail fiber protein gp53-like C-terminal domain-containing protein</fullName>
    </recommendedName>
</protein>
<gene>
    <name evidence="3" type="ORF">C7959_13054</name>
</gene>
<reference evidence="3 4" key="1">
    <citation type="submission" date="2019-03" db="EMBL/GenBank/DDBJ databases">
        <title>Subsurface microbial communities from deep shales in Ohio and West Virginia, USA.</title>
        <authorList>
            <person name="Wrighton K."/>
        </authorList>
    </citation>
    <scope>NUCLEOTIDE SEQUENCE [LARGE SCALE GENOMIC DNA]</scope>
    <source>
        <strain evidence="3 4">MSL 6dP</strain>
    </source>
</reference>
<dbReference type="EMBL" id="SOEG01000030">
    <property type="protein sequence ID" value="TDX48327.1"/>
    <property type="molecule type" value="Genomic_DNA"/>
</dbReference>
<keyword evidence="4" id="KW-1185">Reference proteome</keyword>
<organism evidence="3 4">
    <name type="scientific">Orenia marismortui</name>
    <dbReference type="NCBI Taxonomy" id="46469"/>
    <lineage>
        <taxon>Bacteria</taxon>
        <taxon>Bacillati</taxon>
        <taxon>Bacillota</taxon>
        <taxon>Clostridia</taxon>
        <taxon>Halanaerobiales</taxon>
        <taxon>Halobacteroidaceae</taxon>
        <taxon>Orenia</taxon>
    </lineage>
</organism>
<dbReference type="Gene3D" id="2.60.40.3940">
    <property type="match status" value="1"/>
</dbReference>
<sequence>MSYQGNYVSAVPEWNPDPLNTVEPSETKRNSGWDPGEKPPAQWFNYLHQRYYESLKELDDALKVVEDAQDNHLADMANPHKTTSAKVNYSNVDSSLVASTVKGAIDELDSKKLNIAGGTIAGNLVFGNDRGVVGKNTSGISKEILMLRGNGNVTAGHSTQPLILHSSATPVFYDGSNSVDLWHKGNDNELFLRDGSRALTGHVDFANRNIQNLGRLNFRDIGGDNKYFQIYEHPDSANLLFTQREVGTGDWIRTPLEITSDGIVRVNQSPVLTQADEGILDAGTLDGLNSNQFLRKDVTDVKYGQLTVRSVDERPFIVQKKDTDYKVIIGYDETDNIGTIDSLEENVSWNGLWLNKSGGKLYTGIDKNRVLTEKDDVVTKRVDVITNVDWDTLQNGIYNVAVGDTFNSNLNQPAGAYGWGTLVVTTSGNGMTQTYYPHHASDADGQHVWIRTGFGTGGYGDWGRLASMSDLDNIDAVQLNGHYASYFATDSELSNHTNANNPHGIDASDIDNNGSIDEQLLFDGGNSRISCHDGFGNFNIKSGVDNNNRIVEVGGGSHIKMDENGGISLLVSNQPVGNLFTADTELIIGQTGIRWNGNLLATMQDLNNIDAVKLSDYVGNFVKQTNPIQGYTKLPNGLFLMWGKTNGQNGDYTTTVNFPTAFPNECINITTGEYLTAAPADLNACINNVTTTSFNFRVNNGNGADISWFAIGY</sequence>